<dbReference type="SUPFAM" id="SSF46894">
    <property type="entry name" value="C-terminal effector domain of the bipartite response regulators"/>
    <property type="match status" value="1"/>
</dbReference>
<dbReference type="Pfam" id="PF00196">
    <property type="entry name" value="GerE"/>
    <property type="match status" value="1"/>
</dbReference>
<dbReference type="PANTHER" id="PTHR43214">
    <property type="entry name" value="TWO-COMPONENT RESPONSE REGULATOR"/>
    <property type="match status" value="1"/>
</dbReference>
<keyword evidence="1" id="KW-0238">DNA-binding</keyword>
<dbReference type="Gene3D" id="1.10.10.10">
    <property type="entry name" value="Winged helix-like DNA-binding domain superfamily/Winged helix DNA-binding domain"/>
    <property type="match status" value="1"/>
</dbReference>
<organism evidence="3 4">
    <name type="scientific">Campylobacter gastrosuis</name>
    <dbReference type="NCBI Taxonomy" id="2974576"/>
    <lineage>
        <taxon>Bacteria</taxon>
        <taxon>Pseudomonadati</taxon>
        <taxon>Campylobacterota</taxon>
        <taxon>Epsilonproteobacteria</taxon>
        <taxon>Campylobacterales</taxon>
        <taxon>Campylobacteraceae</taxon>
        <taxon>Campylobacter</taxon>
    </lineage>
</organism>
<dbReference type="EMBL" id="JANURM010000011">
    <property type="protein sequence ID" value="MDL0089362.1"/>
    <property type="molecule type" value="Genomic_DNA"/>
</dbReference>
<dbReference type="PRINTS" id="PR00038">
    <property type="entry name" value="HTHLUXR"/>
</dbReference>
<proteinExistence type="predicted"/>
<name>A0ABT7HR24_9BACT</name>
<evidence type="ECO:0000259" key="2">
    <source>
        <dbReference type="PROSITE" id="PS50043"/>
    </source>
</evidence>
<keyword evidence="4" id="KW-1185">Reference proteome</keyword>
<feature type="domain" description="HTH luxR-type" evidence="2">
    <location>
        <begin position="140"/>
        <end position="205"/>
    </location>
</feature>
<gene>
    <name evidence="3" type="ORF">NYG85_08320</name>
</gene>
<dbReference type="InterPro" id="IPR039420">
    <property type="entry name" value="WalR-like"/>
</dbReference>
<sequence>MKTILFTQNNSLYNLWLSYKLDDVQILTNKSEFFKLLRNTKECIVGVELSVVSELSATISAIFNENANAKILILSNEPNFNEGKFALALGIKGYANSHMQEIHFKDALKTIKSGQVWLYPEFIQQMISQITQNSENLAEQSSAFGELSNREKEIANLIKKGYTNKEIAEISGITLRTVKAHTTAIYNKVGVKDRIGLVLLMQQNG</sequence>
<evidence type="ECO:0000256" key="1">
    <source>
        <dbReference type="ARBA" id="ARBA00023125"/>
    </source>
</evidence>
<dbReference type="PROSITE" id="PS50043">
    <property type="entry name" value="HTH_LUXR_2"/>
    <property type="match status" value="1"/>
</dbReference>
<dbReference type="InterPro" id="IPR036388">
    <property type="entry name" value="WH-like_DNA-bd_sf"/>
</dbReference>
<accession>A0ABT7HR24</accession>
<protein>
    <submittedName>
        <fullName evidence="3">Response regulator transcription factor</fullName>
    </submittedName>
</protein>
<comment type="caution">
    <text evidence="3">The sequence shown here is derived from an EMBL/GenBank/DDBJ whole genome shotgun (WGS) entry which is preliminary data.</text>
</comment>
<dbReference type="CDD" id="cd06170">
    <property type="entry name" value="LuxR_C_like"/>
    <property type="match status" value="1"/>
</dbReference>
<evidence type="ECO:0000313" key="3">
    <source>
        <dbReference type="EMBL" id="MDL0089362.1"/>
    </source>
</evidence>
<dbReference type="PANTHER" id="PTHR43214:SF43">
    <property type="entry name" value="TWO-COMPONENT RESPONSE REGULATOR"/>
    <property type="match status" value="1"/>
</dbReference>
<dbReference type="Gene3D" id="3.40.50.2300">
    <property type="match status" value="1"/>
</dbReference>
<dbReference type="RefSeq" id="WP_284938020.1">
    <property type="nucleotide sequence ID" value="NZ_JANURM010000011.1"/>
</dbReference>
<dbReference type="Proteomes" id="UP001173801">
    <property type="component" value="Unassembled WGS sequence"/>
</dbReference>
<dbReference type="InterPro" id="IPR000792">
    <property type="entry name" value="Tscrpt_reg_LuxR_C"/>
</dbReference>
<dbReference type="SMART" id="SM00421">
    <property type="entry name" value="HTH_LUXR"/>
    <property type="match status" value="1"/>
</dbReference>
<evidence type="ECO:0000313" key="4">
    <source>
        <dbReference type="Proteomes" id="UP001173801"/>
    </source>
</evidence>
<dbReference type="InterPro" id="IPR016032">
    <property type="entry name" value="Sig_transdc_resp-reg_C-effctor"/>
</dbReference>
<reference evidence="3" key="1">
    <citation type="submission" date="2022-08" db="EMBL/GenBank/DDBJ databases">
        <authorList>
            <person name="Wang H."/>
        </authorList>
    </citation>
    <scope>NUCLEOTIDE SEQUENCE</scope>
    <source>
        <strain evidence="3">PS10</strain>
    </source>
</reference>
<reference evidence="3" key="2">
    <citation type="journal article" date="2023" name="Microorganisms">
        <title>Isolation and Genomic Characteristics of Cat-Borne Campylobacter felis sp. nov. and Sheep-Borne Campylobacter ovis sp. nov.</title>
        <authorList>
            <person name="Wang H."/>
            <person name="Li Y."/>
            <person name="Gu Y."/>
            <person name="Zhou G."/>
            <person name="Chen X."/>
            <person name="Zhang X."/>
            <person name="Shao Z."/>
            <person name="Zhang J."/>
            <person name="Zhang M."/>
        </authorList>
    </citation>
    <scope>NUCLEOTIDE SEQUENCE</scope>
    <source>
        <strain evidence="3">PS10</strain>
    </source>
</reference>